<evidence type="ECO:0000313" key="15">
    <source>
        <dbReference type="Proteomes" id="UP001246372"/>
    </source>
</evidence>
<protein>
    <recommendedName>
        <fullName evidence="5">Enterobactin synthase component D</fullName>
    </recommendedName>
    <alternativeName>
        <fullName evidence="8">4'-phosphopantetheinyl transferase EntD</fullName>
    </alternativeName>
    <alternativeName>
        <fullName evidence="9">Enterochelin synthase D</fullName>
    </alternativeName>
</protein>
<comment type="catalytic activity">
    <reaction evidence="11">
        <text>apo-[peptidyl-carrier protein] + CoA = holo-[peptidyl-carrier protein] + adenosine 3',5'-bisphosphate + H(+)</text>
        <dbReference type="Rhea" id="RHEA:46228"/>
        <dbReference type="Rhea" id="RHEA-COMP:11479"/>
        <dbReference type="Rhea" id="RHEA-COMP:11480"/>
        <dbReference type="ChEBI" id="CHEBI:15378"/>
        <dbReference type="ChEBI" id="CHEBI:29999"/>
        <dbReference type="ChEBI" id="CHEBI:57287"/>
        <dbReference type="ChEBI" id="CHEBI:58343"/>
        <dbReference type="ChEBI" id="CHEBI:64479"/>
    </reaction>
</comment>
<dbReference type="EMBL" id="JAVXZY010000008">
    <property type="protein sequence ID" value="MDT9001115.1"/>
    <property type="molecule type" value="Genomic_DNA"/>
</dbReference>
<dbReference type="PRINTS" id="PR01399">
    <property type="entry name" value="ENTSNTHTASED"/>
</dbReference>
<dbReference type="Pfam" id="PF17837">
    <property type="entry name" value="4PPT_N"/>
    <property type="match status" value="1"/>
</dbReference>
<dbReference type="PANTHER" id="PTHR38096">
    <property type="entry name" value="ENTEROBACTIN SYNTHASE COMPONENT D"/>
    <property type="match status" value="1"/>
</dbReference>
<comment type="caution">
    <text evidence="14">The sequence shown here is derived from an EMBL/GenBank/DDBJ whole genome shotgun (WGS) entry which is preliminary data.</text>
</comment>
<evidence type="ECO:0000256" key="7">
    <source>
        <dbReference type="ARBA" id="ARBA00023191"/>
    </source>
</evidence>
<gene>
    <name evidence="14" type="ORF">RQP53_17685</name>
</gene>
<keyword evidence="7" id="KW-0259">Enterobactin biosynthesis</keyword>
<evidence type="ECO:0000313" key="14">
    <source>
        <dbReference type="EMBL" id="MDT9001115.1"/>
    </source>
</evidence>
<keyword evidence="15" id="KW-1185">Reference proteome</keyword>
<comment type="subunit">
    <text evidence="4">EntB, EntD, EntE, and EntF form a multienzyme complex called enterobactin synthase.</text>
</comment>
<dbReference type="InterPro" id="IPR037143">
    <property type="entry name" value="4-PPantetheinyl_Trfase_dom_sf"/>
</dbReference>
<dbReference type="Pfam" id="PF01648">
    <property type="entry name" value="ACPS"/>
    <property type="match status" value="1"/>
</dbReference>
<sequence>MSTRAPESSLCPFRLLLPDDVAIAQADREEHWDRGLMPEERALVERAVAKRQREFTAGRNCARTAMRTLGLSEKDLGAIGVGRHREPLFPSGVIGSITHTDDFCAAAMSRTGGAIASLGIDVDANTALDAALVPMVMQPDEMAVWQEAVPTTCHAAILAFSIKEAFFKAFFPLCQCYLEFGDARLVPTSSGTGADGIGRVTLTVPDRRLAALLDGLRIDGRYTFDALRVYSAVTLLR</sequence>
<evidence type="ECO:0000256" key="10">
    <source>
        <dbReference type="ARBA" id="ARBA00049176"/>
    </source>
</evidence>
<feature type="domain" description="4'-phosphopantetheinyl transferase N-terminal" evidence="13">
    <location>
        <begin position="39"/>
        <end position="108"/>
    </location>
</feature>
<evidence type="ECO:0000256" key="4">
    <source>
        <dbReference type="ARBA" id="ARBA00011503"/>
    </source>
</evidence>
<evidence type="ECO:0000256" key="2">
    <source>
        <dbReference type="ARBA" id="ARBA00004993"/>
    </source>
</evidence>
<evidence type="ECO:0000256" key="9">
    <source>
        <dbReference type="ARBA" id="ARBA00031996"/>
    </source>
</evidence>
<proteinExistence type="inferred from homology"/>
<dbReference type="InterPro" id="IPR041354">
    <property type="entry name" value="4PPT_N"/>
</dbReference>
<dbReference type="RefSeq" id="WP_315652004.1">
    <property type="nucleotide sequence ID" value="NZ_JAVXZY010000008.1"/>
</dbReference>
<name>A0ABU3PFG1_9BURK</name>
<feature type="domain" description="4'-phosphopantetheinyl transferase" evidence="12">
    <location>
        <begin position="117"/>
        <end position="192"/>
    </location>
</feature>
<dbReference type="PANTHER" id="PTHR38096:SF1">
    <property type="entry name" value="ENTEROBACTIN SYNTHASE COMPONENT D"/>
    <property type="match status" value="1"/>
</dbReference>
<evidence type="ECO:0000256" key="1">
    <source>
        <dbReference type="ARBA" id="ARBA00003937"/>
    </source>
</evidence>
<comment type="catalytic activity">
    <reaction evidence="10">
        <text>apo-[aryl-carrier protein] + CoA = holo-[aryl-carrier protein] + adenosine 3',5'-bisphosphate + H(+)</text>
        <dbReference type="Rhea" id="RHEA:48404"/>
        <dbReference type="Rhea" id="RHEA-COMP:15903"/>
        <dbReference type="Rhea" id="RHEA-COMP:17557"/>
        <dbReference type="ChEBI" id="CHEBI:15378"/>
        <dbReference type="ChEBI" id="CHEBI:29999"/>
        <dbReference type="ChEBI" id="CHEBI:57287"/>
        <dbReference type="ChEBI" id="CHEBI:58343"/>
        <dbReference type="ChEBI" id="CHEBI:64479"/>
    </reaction>
</comment>
<dbReference type="Proteomes" id="UP001246372">
    <property type="component" value="Unassembled WGS sequence"/>
</dbReference>
<evidence type="ECO:0000259" key="12">
    <source>
        <dbReference type="Pfam" id="PF01648"/>
    </source>
</evidence>
<dbReference type="SUPFAM" id="SSF56214">
    <property type="entry name" value="4'-phosphopantetheinyl transferase"/>
    <property type="match status" value="1"/>
</dbReference>
<dbReference type="Gene3D" id="3.90.470.20">
    <property type="entry name" value="4'-phosphopantetheinyl transferase domain"/>
    <property type="match status" value="1"/>
</dbReference>
<dbReference type="InterPro" id="IPR003542">
    <property type="entry name" value="Enbac_synth_compD-like"/>
</dbReference>
<evidence type="ECO:0000256" key="11">
    <source>
        <dbReference type="ARBA" id="ARBA00049191"/>
    </source>
</evidence>
<accession>A0ABU3PFG1</accession>
<reference evidence="14" key="1">
    <citation type="submission" date="2023-09" db="EMBL/GenBank/DDBJ databases">
        <title>Paucibacter sp. APW11 Genome sequencing and assembly.</title>
        <authorList>
            <person name="Kim I."/>
        </authorList>
    </citation>
    <scope>NUCLEOTIDE SEQUENCE</scope>
    <source>
        <strain evidence="14">APW11</strain>
    </source>
</reference>
<evidence type="ECO:0000256" key="6">
    <source>
        <dbReference type="ARBA" id="ARBA00022679"/>
    </source>
</evidence>
<organism evidence="14 15">
    <name type="scientific">Roseateles aquae</name>
    <dbReference type="NCBI Taxonomy" id="3077235"/>
    <lineage>
        <taxon>Bacteria</taxon>
        <taxon>Pseudomonadati</taxon>
        <taxon>Pseudomonadota</taxon>
        <taxon>Betaproteobacteria</taxon>
        <taxon>Burkholderiales</taxon>
        <taxon>Sphaerotilaceae</taxon>
        <taxon>Roseateles</taxon>
    </lineage>
</organism>
<evidence type="ECO:0000259" key="13">
    <source>
        <dbReference type="Pfam" id="PF17837"/>
    </source>
</evidence>
<comment type="function">
    <text evidence="1">Involved in the biosynthesis of the siderophore enterobactin (enterochelin), which is a macrocyclic trimeric lactone of N-(2,3-dihydroxybenzoyl)-serine. The serine trilactone serves as a scaffolding for the three catechol functionalities that provide hexadentate coordination for the tightly ligated iron(2+) atoms. Plays an essential role in the assembly of the enterobactin by catalyzing the transfer of the 4'-phosphopantetheine (Ppant) moiety from coenzyme A to the apo-domains of both EntB (ArCP domain) and EntF (PCP domain) to yield their holo-forms which make them competent for the activation of 2,3-dihydroxybenzoate (DHB) and L-serine, respectively.</text>
</comment>
<evidence type="ECO:0000256" key="5">
    <source>
        <dbReference type="ARBA" id="ARBA00019087"/>
    </source>
</evidence>
<evidence type="ECO:0000256" key="8">
    <source>
        <dbReference type="ARBA" id="ARBA00029894"/>
    </source>
</evidence>
<dbReference type="GO" id="GO:0016740">
    <property type="term" value="F:transferase activity"/>
    <property type="evidence" value="ECO:0007669"/>
    <property type="project" value="UniProtKB-KW"/>
</dbReference>
<comment type="pathway">
    <text evidence="2">Siderophore biosynthesis; enterobactin biosynthesis.</text>
</comment>
<comment type="similarity">
    <text evidence="3">Belongs to the P-Pant transferase superfamily. EntD family.</text>
</comment>
<keyword evidence="6 14" id="KW-0808">Transferase</keyword>
<evidence type="ECO:0000256" key="3">
    <source>
        <dbReference type="ARBA" id="ARBA00008342"/>
    </source>
</evidence>
<dbReference type="InterPro" id="IPR008278">
    <property type="entry name" value="4-PPantetheinyl_Trfase_dom"/>
</dbReference>